<dbReference type="GO" id="GO:0008270">
    <property type="term" value="F:zinc ion binding"/>
    <property type="evidence" value="ECO:0007669"/>
    <property type="project" value="InterPro"/>
</dbReference>
<dbReference type="InterPro" id="IPR024571">
    <property type="entry name" value="ERAP1-like_C_dom"/>
</dbReference>
<dbReference type="Pfam" id="PF11838">
    <property type="entry name" value="ERAP1_C"/>
    <property type="match status" value="1"/>
</dbReference>
<dbReference type="EMBL" id="UZAH01025727">
    <property type="protein sequence ID" value="VDO69429.1"/>
    <property type="molecule type" value="Genomic_DNA"/>
</dbReference>
<dbReference type="AlphaFoldDB" id="A0A3P7XVX0"/>
<accession>A0A3P7XVX0</accession>
<dbReference type="GO" id="GO:0006508">
    <property type="term" value="P:proteolysis"/>
    <property type="evidence" value="ECO:0007669"/>
    <property type="project" value="TreeGrafter"/>
</dbReference>
<comment type="similarity">
    <text evidence="1">Belongs to the peptidase M1 family.</text>
</comment>
<dbReference type="InterPro" id="IPR027268">
    <property type="entry name" value="Peptidase_M4/M1_CTD_sf"/>
</dbReference>
<dbReference type="GO" id="GO:0016020">
    <property type="term" value="C:membrane"/>
    <property type="evidence" value="ECO:0007669"/>
    <property type="project" value="TreeGrafter"/>
</dbReference>
<reference evidence="4" key="1">
    <citation type="submission" date="2018-11" db="EMBL/GenBank/DDBJ databases">
        <authorList>
            <consortium name="Pathogen Informatics"/>
        </authorList>
    </citation>
    <scope>NUCLEOTIDE SEQUENCE [LARGE SCALE GENOMIC DNA]</scope>
</reference>
<dbReference type="GO" id="GO:0070006">
    <property type="term" value="F:metalloaminopeptidase activity"/>
    <property type="evidence" value="ECO:0007669"/>
    <property type="project" value="TreeGrafter"/>
</dbReference>
<name>A0A3P7XVX0_HELPZ</name>
<dbReference type="Gene3D" id="1.25.50.20">
    <property type="match status" value="1"/>
</dbReference>
<dbReference type="Pfam" id="PF01433">
    <property type="entry name" value="Peptidase_M1"/>
    <property type="match status" value="1"/>
</dbReference>
<dbReference type="SUPFAM" id="SSF55486">
    <property type="entry name" value="Metalloproteases ('zincins'), catalytic domain"/>
    <property type="match status" value="1"/>
</dbReference>
<evidence type="ECO:0000259" key="2">
    <source>
        <dbReference type="Pfam" id="PF01433"/>
    </source>
</evidence>
<feature type="domain" description="ERAP1-like C-terminal" evidence="3">
    <location>
        <begin position="173"/>
        <end position="410"/>
    </location>
</feature>
<evidence type="ECO:0000313" key="4">
    <source>
        <dbReference type="EMBL" id="VDO69429.1"/>
    </source>
</evidence>
<dbReference type="PANTHER" id="PTHR11533:SF301">
    <property type="entry name" value="AMINOPEPTIDASE"/>
    <property type="match status" value="1"/>
</dbReference>
<dbReference type="GO" id="GO:0043171">
    <property type="term" value="P:peptide catabolic process"/>
    <property type="evidence" value="ECO:0007669"/>
    <property type="project" value="TreeGrafter"/>
</dbReference>
<sequence>MKWWDDLWLNEGFATFMESIGTDEISDKHFRTKDYSLLSSLAAGLHEDEVASSHPLSFQIDKATEVLEAFDSISYDKGASVLAMLSAVIGEKTFKKAVTLGFPMVTAESLNETTVKITQKRYKINQKAEEQEKYRRPKHGFKWDIPLWYQQSSEGEVKLTWLTRGTALVIKLHGFYRQNYDAKGWSHIIRQLHEDHEVYSARTRNAIISDAFSAALIDELDYETLFKLLEYSRNEDEYLPWEETMNGLISILEFFGNEAESKLAKNYMRSIVKPIYDKANIENLTSHYKDEKHFFQMNLQQSAIDTFCKLDSRDCVAQQKAIFDRELVKKCEGGQMASECVSWGADSSDATFLFSVAAPLRSMVYCYGVKEGGDPAFNKVMELYKIERVQLEKDRLLLALGCHNDTAALKG</sequence>
<dbReference type="InterPro" id="IPR050344">
    <property type="entry name" value="Peptidase_M1_aminopeptidases"/>
</dbReference>
<evidence type="ECO:0008006" key="5">
    <source>
        <dbReference type="Google" id="ProtNLM"/>
    </source>
</evidence>
<organism evidence="4">
    <name type="scientific">Heligmosomoides polygyrus</name>
    <name type="common">Parasitic roundworm</name>
    <dbReference type="NCBI Taxonomy" id="6339"/>
    <lineage>
        <taxon>Eukaryota</taxon>
        <taxon>Metazoa</taxon>
        <taxon>Ecdysozoa</taxon>
        <taxon>Nematoda</taxon>
        <taxon>Chromadorea</taxon>
        <taxon>Rhabditida</taxon>
        <taxon>Rhabditina</taxon>
        <taxon>Rhabditomorpha</taxon>
        <taxon>Strongyloidea</taxon>
        <taxon>Heligmosomidae</taxon>
        <taxon>Heligmosomoides</taxon>
    </lineage>
</organism>
<dbReference type="PANTHER" id="PTHR11533">
    <property type="entry name" value="PROTEASE M1 ZINC METALLOPROTEASE"/>
    <property type="match status" value="1"/>
</dbReference>
<evidence type="ECO:0000256" key="1">
    <source>
        <dbReference type="ARBA" id="ARBA00010136"/>
    </source>
</evidence>
<dbReference type="GO" id="GO:0005615">
    <property type="term" value="C:extracellular space"/>
    <property type="evidence" value="ECO:0007669"/>
    <property type="project" value="TreeGrafter"/>
</dbReference>
<dbReference type="GO" id="GO:0005737">
    <property type="term" value="C:cytoplasm"/>
    <property type="evidence" value="ECO:0007669"/>
    <property type="project" value="TreeGrafter"/>
</dbReference>
<evidence type="ECO:0000259" key="3">
    <source>
        <dbReference type="Pfam" id="PF11838"/>
    </source>
</evidence>
<proteinExistence type="inferred from homology"/>
<dbReference type="GO" id="GO:0042277">
    <property type="term" value="F:peptide binding"/>
    <property type="evidence" value="ECO:0007669"/>
    <property type="project" value="TreeGrafter"/>
</dbReference>
<gene>
    <name evidence="4" type="ORF">HPBE_LOCUS6724</name>
</gene>
<dbReference type="OrthoDB" id="10031169at2759"/>
<dbReference type="InterPro" id="IPR014782">
    <property type="entry name" value="Peptidase_M1_dom"/>
</dbReference>
<protein>
    <recommendedName>
        <fullName evidence="5">Peptidase_M1 domain-containing protein</fullName>
    </recommendedName>
</protein>
<feature type="domain" description="Peptidase M1 membrane alanine aminopeptidase" evidence="2">
    <location>
        <begin position="1"/>
        <end position="103"/>
    </location>
</feature>
<dbReference type="Gene3D" id="1.10.390.10">
    <property type="entry name" value="Neutral Protease Domain 2"/>
    <property type="match status" value="1"/>
</dbReference>